<dbReference type="PANTHER" id="PTHR30383:SF24">
    <property type="entry name" value="THIOESTERASE 1_PROTEASE 1_LYSOPHOSPHOLIPASE L1"/>
    <property type="match status" value="1"/>
</dbReference>
<organism evidence="2 3">
    <name type="scientific">Thalassotalea insulae</name>
    <dbReference type="NCBI Taxonomy" id="2056778"/>
    <lineage>
        <taxon>Bacteria</taxon>
        <taxon>Pseudomonadati</taxon>
        <taxon>Pseudomonadota</taxon>
        <taxon>Gammaproteobacteria</taxon>
        <taxon>Alteromonadales</taxon>
        <taxon>Colwelliaceae</taxon>
        <taxon>Thalassotalea</taxon>
    </lineage>
</organism>
<evidence type="ECO:0000313" key="3">
    <source>
        <dbReference type="Proteomes" id="UP001157186"/>
    </source>
</evidence>
<dbReference type="Pfam" id="PF13472">
    <property type="entry name" value="Lipase_GDSL_2"/>
    <property type="match status" value="1"/>
</dbReference>
<evidence type="ECO:0000313" key="2">
    <source>
        <dbReference type="EMBL" id="GLX77302.1"/>
    </source>
</evidence>
<dbReference type="SUPFAM" id="SSF52266">
    <property type="entry name" value="SGNH hydrolase"/>
    <property type="match status" value="1"/>
</dbReference>
<keyword evidence="3" id="KW-1185">Reference proteome</keyword>
<proteinExistence type="predicted"/>
<dbReference type="InterPro" id="IPR013830">
    <property type="entry name" value="SGNH_hydro"/>
</dbReference>
<dbReference type="Gene3D" id="3.40.50.1110">
    <property type="entry name" value="SGNH hydrolase"/>
    <property type="match status" value="1"/>
</dbReference>
<name>A0ABQ6GPK4_9GAMM</name>
<protein>
    <submittedName>
        <fullName evidence="2">Lipase</fullName>
    </submittedName>
</protein>
<dbReference type="InterPro" id="IPR051532">
    <property type="entry name" value="Ester_Hydrolysis_Enzymes"/>
</dbReference>
<evidence type="ECO:0000259" key="1">
    <source>
        <dbReference type="Pfam" id="PF13472"/>
    </source>
</evidence>
<accession>A0ABQ6GPK4</accession>
<sequence>MLNGLIKSGIVHKVWRDIANTSKHYQLDEKHKKTQVINEVFAPMTCDWRAYLISGPVIYIFIGEVRGSMLYHIALILLGPVLYVQGKIVRKKTPLLPEPQGERGGESGNGDKLSLLIVGDSAAAGVGVDHQQDALCGRLLDALVSSCSVSWQLLANSGDSSAQLLSKLAKVPAIPVDVVVISIGVNDVTKLVSARLWTKNLTVIAELLRTKFSAKHIYYSSVPPMHLFPALPQPLRWWLGLRARQFNQIMRAVALTEIGCTFVQTPVIIDKRFIAADGFHPGQQAYKVWAEHVAQVIQSKESAG</sequence>
<dbReference type="Proteomes" id="UP001157186">
    <property type="component" value="Unassembled WGS sequence"/>
</dbReference>
<dbReference type="CDD" id="cd01836">
    <property type="entry name" value="FeeA_FeeB_like"/>
    <property type="match status" value="1"/>
</dbReference>
<comment type="caution">
    <text evidence="2">The sequence shown here is derived from an EMBL/GenBank/DDBJ whole genome shotgun (WGS) entry which is preliminary data.</text>
</comment>
<dbReference type="EMBL" id="BSST01000001">
    <property type="protein sequence ID" value="GLX77302.1"/>
    <property type="molecule type" value="Genomic_DNA"/>
</dbReference>
<dbReference type="InterPro" id="IPR036514">
    <property type="entry name" value="SGNH_hydro_sf"/>
</dbReference>
<feature type="domain" description="SGNH hydrolase-type esterase" evidence="1">
    <location>
        <begin position="118"/>
        <end position="287"/>
    </location>
</feature>
<gene>
    <name evidence="2" type="ORF">tinsulaeT_06420</name>
</gene>
<dbReference type="PANTHER" id="PTHR30383">
    <property type="entry name" value="THIOESTERASE 1/PROTEASE 1/LYSOPHOSPHOLIPASE L1"/>
    <property type="match status" value="1"/>
</dbReference>
<reference evidence="2 3" key="1">
    <citation type="submission" date="2023-03" db="EMBL/GenBank/DDBJ databases">
        <title>Draft genome sequence of Thalassotalea insulae KCTC 62186T.</title>
        <authorList>
            <person name="Sawabe T."/>
        </authorList>
    </citation>
    <scope>NUCLEOTIDE SEQUENCE [LARGE SCALE GENOMIC DNA]</scope>
    <source>
        <strain evidence="2 3">KCTC 62186</strain>
    </source>
</reference>